<reference evidence="5" key="1">
    <citation type="submission" date="2018-02" db="EMBL/GenBank/DDBJ databases">
        <title>Genome sequence of Desulfocucumis palustris strain NAW-5.</title>
        <authorList>
            <person name="Watanabe M."/>
            <person name="Kojima H."/>
            <person name="Fukui M."/>
        </authorList>
    </citation>
    <scope>NUCLEOTIDE SEQUENCE [LARGE SCALE GENOMIC DNA]</scope>
    <source>
        <strain evidence="5">NAW-5</strain>
    </source>
</reference>
<dbReference type="GO" id="GO:0005524">
    <property type="term" value="F:ATP binding"/>
    <property type="evidence" value="ECO:0007669"/>
    <property type="project" value="UniProtKB-KW"/>
</dbReference>
<feature type="domain" description="AAA" evidence="3">
    <location>
        <begin position="161"/>
        <end position="352"/>
    </location>
</feature>
<protein>
    <recommendedName>
        <fullName evidence="3">AAA domain-containing protein</fullName>
    </recommendedName>
</protein>
<proteinExistence type="predicted"/>
<comment type="caution">
    <text evidence="4">The sequence shown here is derived from an EMBL/GenBank/DDBJ whole genome shotgun (WGS) entry which is preliminary data.</text>
</comment>
<dbReference type="Gene3D" id="3.40.50.300">
    <property type="entry name" value="P-loop containing nucleotide triphosphate hydrolases"/>
    <property type="match status" value="1"/>
</dbReference>
<dbReference type="Pfam" id="PF13614">
    <property type="entry name" value="AAA_31"/>
    <property type="match status" value="1"/>
</dbReference>
<dbReference type="SUPFAM" id="SSF52540">
    <property type="entry name" value="P-loop containing nucleoside triphosphate hydrolases"/>
    <property type="match status" value="1"/>
</dbReference>
<evidence type="ECO:0000313" key="5">
    <source>
        <dbReference type="Proteomes" id="UP000239549"/>
    </source>
</evidence>
<dbReference type="GO" id="GO:0009898">
    <property type="term" value="C:cytoplasmic side of plasma membrane"/>
    <property type="evidence" value="ECO:0007669"/>
    <property type="project" value="TreeGrafter"/>
</dbReference>
<accession>A0A2L2XID9</accession>
<dbReference type="InterPro" id="IPR027417">
    <property type="entry name" value="P-loop_NTPase"/>
</dbReference>
<dbReference type="AlphaFoldDB" id="A0A2L2XID9"/>
<keyword evidence="2" id="KW-0067">ATP-binding</keyword>
<dbReference type="PANTHER" id="PTHR43384:SF6">
    <property type="entry name" value="SEPTUM SITE-DETERMINING PROTEIN MIND HOMOLOG, CHLOROPLASTIC"/>
    <property type="match status" value="1"/>
</dbReference>
<gene>
    <name evidence="4" type="ORF">DCCM_4592</name>
</gene>
<keyword evidence="5" id="KW-1185">Reference proteome</keyword>
<dbReference type="EMBL" id="BFAV01000172">
    <property type="protein sequence ID" value="GBF35463.1"/>
    <property type="molecule type" value="Genomic_DNA"/>
</dbReference>
<evidence type="ECO:0000256" key="1">
    <source>
        <dbReference type="ARBA" id="ARBA00022741"/>
    </source>
</evidence>
<dbReference type="RefSeq" id="WP_165792226.1">
    <property type="nucleotide sequence ID" value="NZ_BFAV01000172.1"/>
</dbReference>
<evidence type="ECO:0000256" key="2">
    <source>
        <dbReference type="ARBA" id="ARBA00022840"/>
    </source>
</evidence>
<dbReference type="PANTHER" id="PTHR43384">
    <property type="entry name" value="SEPTUM SITE-DETERMINING PROTEIN MIND HOMOLOG, CHLOROPLASTIC-RELATED"/>
    <property type="match status" value="1"/>
</dbReference>
<dbReference type="Proteomes" id="UP000239549">
    <property type="component" value="Unassembled WGS sequence"/>
</dbReference>
<dbReference type="InterPro" id="IPR050625">
    <property type="entry name" value="ParA/MinD_ATPase"/>
</dbReference>
<evidence type="ECO:0000313" key="4">
    <source>
        <dbReference type="EMBL" id="GBF35463.1"/>
    </source>
</evidence>
<evidence type="ECO:0000259" key="3">
    <source>
        <dbReference type="Pfam" id="PF13614"/>
    </source>
</evidence>
<dbReference type="InterPro" id="IPR025669">
    <property type="entry name" value="AAA_dom"/>
</dbReference>
<dbReference type="GO" id="GO:0051782">
    <property type="term" value="P:negative regulation of cell division"/>
    <property type="evidence" value="ECO:0007669"/>
    <property type="project" value="TreeGrafter"/>
</dbReference>
<organism evidence="4 5">
    <name type="scientific">Desulfocucumis palustris</name>
    <dbReference type="NCBI Taxonomy" id="1898651"/>
    <lineage>
        <taxon>Bacteria</taxon>
        <taxon>Bacillati</taxon>
        <taxon>Bacillota</taxon>
        <taxon>Clostridia</taxon>
        <taxon>Eubacteriales</taxon>
        <taxon>Desulfocucumaceae</taxon>
        <taxon>Desulfocucumis</taxon>
    </lineage>
</organism>
<keyword evidence="1" id="KW-0547">Nucleotide-binding</keyword>
<name>A0A2L2XID9_9FIRM</name>
<sequence>MIRLLIAGPREFTDQIQYRAQNSTGIRIVNITTEPSTTVDALENMWAGTDAVLFGFDDGEIEIMVDVITRNKINSVIFISTGNPAEAFKKWARYRFKTATRGKELDSIQAYFTDRPVSPAVAGESLPIKEERQISGRQARLETIREREREDRNRVVMVDKKIAVIFGQKGGIGKTVTLVSMARSLNALTNMRVALVDLDMNRDYGDVVRYCGILGDRKQEAITMTEEDAVKGYPAIPEKTLSAWSRFPWEHKHDTAVVESCLVKLKENLFVLPPLRSITDESEITYELVQKVLEVLRRHFSVVLVDGGNTLSTSTLAAMEAADDLIILSSAEIPVLDGLADFSAGTIKEIRGNPIISLAINKIPENCSFKLEKELPYITKGLPVVALFPHDHELLNMVSSEVDVPYLGGANIPYTREMEKLLYRVFPKEVFKLAGAESKAGFFGGLLRRLKIAR</sequence>
<dbReference type="GO" id="GO:0016887">
    <property type="term" value="F:ATP hydrolysis activity"/>
    <property type="evidence" value="ECO:0007669"/>
    <property type="project" value="TreeGrafter"/>
</dbReference>
<dbReference type="GO" id="GO:0005829">
    <property type="term" value="C:cytosol"/>
    <property type="evidence" value="ECO:0007669"/>
    <property type="project" value="TreeGrafter"/>
</dbReference>